<proteinExistence type="predicted"/>
<feature type="region of interest" description="Disordered" evidence="6">
    <location>
        <begin position="71"/>
        <end position="118"/>
    </location>
</feature>
<evidence type="ECO:0000256" key="2">
    <source>
        <dbReference type="ARBA" id="ARBA00023015"/>
    </source>
</evidence>
<dbReference type="InterPro" id="IPR016177">
    <property type="entry name" value="DNA-bd_dom_sf"/>
</dbReference>
<reference evidence="8 9" key="1">
    <citation type="submission" date="2017-09" db="EMBL/GenBank/DDBJ databases">
        <title>WGS assembly of Aquilegia coerulea Goldsmith.</title>
        <authorList>
            <person name="Hodges S."/>
            <person name="Kramer E."/>
            <person name="Nordborg M."/>
            <person name="Tomkins J."/>
            <person name="Borevitz J."/>
            <person name="Derieg N."/>
            <person name="Yan J."/>
            <person name="Mihaltcheva S."/>
            <person name="Hayes R.D."/>
            <person name="Rokhsar D."/>
        </authorList>
    </citation>
    <scope>NUCLEOTIDE SEQUENCE [LARGE SCALE GENOMIC DNA]</scope>
    <source>
        <strain evidence="9">cv. Goldsmith</strain>
    </source>
</reference>
<comment type="subcellular location">
    <subcellularLocation>
        <location evidence="1">Nucleus</location>
    </subcellularLocation>
</comment>
<dbReference type="CDD" id="cd00122">
    <property type="entry name" value="MBD"/>
    <property type="match status" value="1"/>
</dbReference>
<accession>A0A2G5D6I3</accession>
<evidence type="ECO:0000259" key="7">
    <source>
        <dbReference type="PROSITE" id="PS50982"/>
    </source>
</evidence>
<dbReference type="GO" id="GO:0005634">
    <property type="term" value="C:nucleus"/>
    <property type="evidence" value="ECO:0007669"/>
    <property type="project" value="UniProtKB-SubCell"/>
</dbReference>
<dbReference type="STRING" id="218851.A0A2G5D6I3"/>
<gene>
    <name evidence="8" type="ORF">AQUCO_02700363v1</name>
</gene>
<feature type="domain" description="MBD" evidence="7">
    <location>
        <begin position="112"/>
        <end position="185"/>
    </location>
</feature>
<evidence type="ECO:0000256" key="4">
    <source>
        <dbReference type="ARBA" id="ARBA00023163"/>
    </source>
</evidence>
<dbReference type="Pfam" id="PF01429">
    <property type="entry name" value="MBD"/>
    <property type="match status" value="1"/>
</dbReference>
<protein>
    <recommendedName>
        <fullName evidence="7">MBD domain-containing protein</fullName>
    </recommendedName>
</protein>
<keyword evidence="9" id="KW-1185">Reference proteome</keyword>
<dbReference type="SUPFAM" id="SSF54171">
    <property type="entry name" value="DNA-binding domain"/>
    <property type="match status" value="1"/>
</dbReference>
<keyword evidence="5" id="KW-0539">Nucleus</keyword>
<evidence type="ECO:0000256" key="6">
    <source>
        <dbReference type="SAM" id="MobiDB-lite"/>
    </source>
</evidence>
<dbReference type="EMBL" id="KZ305044">
    <property type="protein sequence ID" value="PIA39125.1"/>
    <property type="molecule type" value="Genomic_DNA"/>
</dbReference>
<dbReference type="OrthoDB" id="10072024at2759"/>
<keyword evidence="3" id="KW-0238">DNA-binding</keyword>
<feature type="region of interest" description="Disordered" evidence="6">
    <location>
        <begin position="175"/>
        <end position="200"/>
    </location>
</feature>
<dbReference type="Gene3D" id="3.30.890.10">
    <property type="entry name" value="Methyl-cpg-binding Protein 2, Chain A"/>
    <property type="match status" value="1"/>
</dbReference>
<evidence type="ECO:0000256" key="5">
    <source>
        <dbReference type="ARBA" id="ARBA00023242"/>
    </source>
</evidence>
<dbReference type="InParanoid" id="A0A2G5D6I3"/>
<evidence type="ECO:0000256" key="3">
    <source>
        <dbReference type="ARBA" id="ARBA00023125"/>
    </source>
</evidence>
<dbReference type="InterPro" id="IPR001739">
    <property type="entry name" value="Methyl_CpG_DNA-bd"/>
</dbReference>
<dbReference type="AlphaFoldDB" id="A0A2G5D6I3"/>
<evidence type="ECO:0000256" key="1">
    <source>
        <dbReference type="ARBA" id="ARBA00004123"/>
    </source>
</evidence>
<keyword evidence="2" id="KW-0805">Transcription regulation</keyword>
<dbReference type="GO" id="GO:0003677">
    <property type="term" value="F:DNA binding"/>
    <property type="evidence" value="ECO:0007669"/>
    <property type="project" value="UniProtKB-KW"/>
</dbReference>
<dbReference type="PANTHER" id="PTHR12396">
    <property type="entry name" value="METHYL-CPG BINDING PROTEIN, MBD"/>
    <property type="match status" value="1"/>
</dbReference>
<sequence>MAIPNITTDLDLKLAASSASTTPSTPKFSKIGSLSSPLTPLNRFNNLVNSTAPVSLNYEQLLVSESEIKTPSCSSLPLPLPPIPKPISKQELTQSGTGSRSSRKRRKGMEEFLDPEKNPEWLPPGWKVEVRVRDNGKSAGSKDTYYREPIKGRKFRSKREVLEFVENDGHVLRSHKRLKTKKEESPNPLPAKSSQARPYDYFSDEPPEKVRWVLGDSGDSWIPFIGDEMVPEHVRLQWAAMFNPLYGSKYQR</sequence>
<organism evidence="8 9">
    <name type="scientific">Aquilegia coerulea</name>
    <name type="common">Rocky mountain columbine</name>
    <dbReference type="NCBI Taxonomy" id="218851"/>
    <lineage>
        <taxon>Eukaryota</taxon>
        <taxon>Viridiplantae</taxon>
        <taxon>Streptophyta</taxon>
        <taxon>Embryophyta</taxon>
        <taxon>Tracheophyta</taxon>
        <taxon>Spermatophyta</taxon>
        <taxon>Magnoliopsida</taxon>
        <taxon>Ranunculales</taxon>
        <taxon>Ranunculaceae</taxon>
        <taxon>Thalictroideae</taxon>
        <taxon>Aquilegia</taxon>
    </lineage>
</organism>
<evidence type="ECO:0000313" key="9">
    <source>
        <dbReference type="Proteomes" id="UP000230069"/>
    </source>
</evidence>
<dbReference type="Proteomes" id="UP000230069">
    <property type="component" value="Unassembled WGS sequence"/>
</dbReference>
<dbReference type="PROSITE" id="PS50982">
    <property type="entry name" value="MBD"/>
    <property type="match status" value="1"/>
</dbReference>
<feature type="compositionally biased region" description="Basic and acidic residues" evidence="6">
    <location>
        <begin position="108"/>
        <end position="118"/>
    </location>
</feature>
<name>A0A2G5D6I3_AQUCA</name>
<keyword evidence="4" id="KW-0804">Transcription</keyword>
<dbReference type="PANTHER" id="PTHR12396:SF46">
    <property type="entry name" value="METHYL-CPG-BINDING DOMAIN-CONTAINING PROTEIN 6"/>
    <property type="match status" value="1"/>
</dbReference>
<evidence type="ECO:0000313" key="8">
    <source>
        <dbReference type="EMBL" id="PIA39125.1"/>
    </source>
</evidence>